<evidence type="ECO:0000256" key="5">
    <source>
        <dbReference type="ARBA" id="ARBA00022692"/>
    </source>
</evidence>
<feature type="transmembrane region" description="Helical" evidence="10">
    <location>
        <begin position="192"/>
        <end position="215"/>
    </location>
</feature>
<accession>A0A0J5FY65</accession>
<dbReference type="GO" id="GO:0006811">
    <property type="term" value="P:monoatomic ion transport"/>
    <property type="evidence" value="ECO:0007669"/>
    <property type="project" value="UniProtKB-KW"/>
</dbReference>
<evidence type="ECO:0000256" key="1">
    <source>
        <dbReference type="ARBA" id="ARBA00004429"/>
    </source>
</evidence>
<evidence type="ECO:0000256" key="9">
    <source>
        <dbReference type="ARBA" id="ARBA00031636"/>
    </source>
</evidence>
<dbReference type="STRING" id="880157.AB204_01345"/>
<keyword evidence="4" id="KW-1003">Cell membrane</keyword>
<feature type="transmembrane region" description="Helical" evidence="10">
    <location>
        <begin position="419"/>
        <end position="439"/>
    </location>
</feature>
<evidence type="ECO:0000256" key="4">
    <source>
        <dbReference type="ARBA" id="ARBA00022475"/>
    </source>
</evidence>
<gene>
    <name evidence="11" type="ORF">AB204_01345</name>
</gene>
<dbReference type="EMBL" id="LFCV01000006">
    <property type="protein sequence ID" value="KMJ46877.1"/>
    <property type="molecule type" value="Genomic_DNA"/>
</dbReference>
<evidence type="ECO:0000256" key="7">
    <source>
        <dbReference type="ARBA" id="ARBA00023065"/>
    </source>
</evidence>
<dbReference type="Pfam" id="PF01554">
    <property type="entry name" value="MatE"/>
    <property type="match status" value="2"/>
</dbReference>
<feature type="transmembrane region" description="Helical" evidence="10">
    <location>
        <begin position="130"/>
        <end position="148"/>
    </location>
</feature>
<dbReference type="OrthoDB" id="9780160at2"/>
<evidence type="ECO:0000313" key="11">
    <source>
        <dbReference type="EMBL" id="KMJ46877.1"/>
    </source>
</evidence>
<dbReference type="Proteomes" id="UP000036277">
    <property type="component" value="Unassembled WGS sequence"/>
</dbReference>
<feature type="transmembrane region" description="Helical" evidence="10">
    <location>
        <begin position="386"/>
        <end position="407"/>
    </location>
</feature>
<evidence type="ECO:0000256" key="8">
    <source>
        <dbReference type="ARBA" id="ARBA00023136"/>
    </source>
</evidence>
<keyword evidence="2" id="KW-0813">Transport</keyword>
<dbReference type="PIRSF" id="PIRSF006603">
    <property type="entry name" value="DinF"/>
    <property type="match status" value="1"/>
</dbReference>
<sequence length="448" mass="49161">MQKKTWLRDVRYLFVLSSPIIITQLARTAMSAVDVIMSGHYSTNDLAAVSLGSSIWFPIFILGYGVIIMLSADVAEHRSNNDIEGIKESTNNYISASLILSIPIIIFLLSAVKILSFIGVDETVVNITEGYITAMAFGVPGVMIFNVFRSLLQGLEDTKVAMYISSLSFVINIPLNYAFIFGKFGMPEMGGVGAGITTAVVNTLSAVLLVGYFLYKKEYSKYKFKLSLIFNEKLKNVFAVGIPSGLAFFIEMIFLDIIAFGIATLGPVHIAANNILFIISAILFTVCGGFCSATTVKISYLNAKKDIQSTLRFGILASVIVALISFILCAVFYLHAEFIISLYTNDILVINTAVGIALFLCIFHFFDAIQSIVSGIFRGLHETKIVFYVPILGYWFVGIPLGFALGLTDLITERMGLIGFWYGLVFGLIINAITLSMILKMKFKKLAA</sequence>
<keyword evidence="6 10" id="KW-1133">Transmembrane helix</keyword>
<dbReference type="CDD" id="cd13131">
    <property type="entry name" value="MATE_NorM_like"/>
    <property type="match status" value="1"/>
</dbReference>
<evidence type="ECO:0000256" key="10">
    <source>
        <dbReference type="SAM" id="Phobius"/>
    </source>
</evidence>
<keyword evidence="12" id="KW-1185">Reference proteome</keyword>
<name>A0A0J5FY65_9GAMM</name>
<dbReference type="PANTHER" id="PTHR43298:SF2">
    <property type="entry name" value="FMN_FAD EXPORTER YEEO-RELATED"/>
    <property type="match status" value="1"/>
</dbReference>
<dbReference type="InterPro" id="IPR050222">
    <property type="entry name" value="MATE_MdtK"/>
</dbReference>
<evidence type="ECO:0000256" key="6">
    <source>
        <dbReference type="ARBA" id="ARBA00022989"/>
    </source>
</evidence>
<dbReference type="GO" id="GO:0042910">
    <property type="term" value="F:xenobiotic transmembrane transporter activity"/>
    <property type="evidence" value="ECO:0007669"/>
    <property type="project" value="InterPro"/>
</dbReference>
<evidence type="ECO:0000256" key="3">
    <source>
        <dbReference type="ARBA" id="ARBA00022449"/>
    </source>
</evidence>
<keyword evidence="7" id="KW-0406">Ion transport</keyword>
<dbReference type="PATRIC" id="fig|880157.4.peg.292"/>
<feature type="transmembrane region" description="Helical" evidence="10">
    <location>
        <begin position="236"/>
        <end position="263"/>
    </location>
</feature>
<feature type="transmembrane region" description="Helical" evidence="10">
    <location>
        <begin position="55"/>
        <end position="72"/>
    </location>
</feature>
<feature type="transmembrane region" description="Helical" evidence="10">
    <location>
        <begin position="93"/>
        <end position="118"/>
    </location>
</feature>
<reference evidence="11 12" key="1">
    <citation type="submission" date="2015-06" db="EMBL/GenBank/DDBJ databases">
        <title>Draft Whole-Genome Sequence of the Entomopathogenic Bacterium Xenorhabdus khoisanae.</title>
        <authorList>
            <person name="Naidoo S."/>
            <person name="Featherston J."/>
            <person name="Gray V.M."/>
        </authorList>
    </citation>
    <scope>NUCLEOTIDE SEQUENCE [LARGE SCALE GENOMIC DNA]</scope>
    <source>
        <strain evidence="11 12">MCB</strain>
    </source>
</reference>
<dbReference type="PANTHER" id="PTHR43298">
    <property type="entry name" value="MULTIDRUG RESISTANCE PROTEIN NORM-RELATED"/>
    <property type="match status" value="1"/>
</dbReference>
<dbReference type="InterPro" id="IPR048279">
    <property type="entry name" value="MdtK-like"/>
</dbReference>
<keyword evidence="3" id="KW-0050">Antiport</keyword>
<feature type="transmembrane region" description="Helical" evidence="10">
    <location>
        <begin position="160"/>
        <end position="180"/>
    </location>
</feature>
<dbReference type="NCBIfam" id="TIGR00797">
    <property type="entry name" value="matE"/>
    <property type="match status" value="1"/>
</dbReference>
<feature type="transmembrane region" description="Helical" evidence="10">
    <location>
        <begin position="347"/>
        <end position="366"/>
    </location>
</feature>
<evidence type="ECO:0000256" key="2">
    <source>
        <dbReference type="ARBA" id="ARBA00022448"/>
    </source>
</evidence>
<dbReference type="GO" id="GO:0015297">
    <property type="term" value="F:antiporter activity"/>
    <property type="evidence" value="ECO:0007669"/>
    <property type="project" value="UniProtKB-KW"/>
</dbReference>
<comment type="subcellular location">
    <subcellularLocation>
        <location evidence="1">Cell inner membrane</location>
        <topology evidence="1">Multi-pass membrane protein</topology>
    </subcellularLocation>
</comment>
<keyword evidence="8 10" id="KW-0472">Membrane</keyword>
<organism evidence="11 12">
    <name type="scientific">Xenorhabdus khoisanae</name>
    <dbReference type="NCBI Taxonomy" id="880157"/>
    <lineage>
        <taxon>Bacteria</taxon>
        <taxon>Pseudomonadati</taxon>
        <taxon>Pseudomonadota</taxon>
        <taxon>Gammaproteobacteria</taxon>
        <taxon>Enterobacterales</taxon>
        <taxon>Morganellaceae</taxon>
        <taxon>Xenorhabdus</taxon>
    </lineage>
</organism>
<feature type="transmembrane region" description="Helical" evidence="10">
    <location>
        <begin position="313"/>
        <end position="335"/>
    </location>
</feature>
<keyword evidence="5 10" id="KW-0812">Transmembrane</keyword>
<dbReference type="InterPro" id="IPR002528">
    <property type="entry name" value="MATE_fam"/>
</dbReference>
<comment type="caution">
    <text evidence="11">The sequence shown here is derived from an EMBL/GenBank/DDBJ whole genome shotgun (WGS) entry which is preliminary data.</text>
</comment>
<dbReference type="GO" id="GO:0005886">
    <property type="term" value="C:plasma membrane"/>
    <property type="evidence" value="ECO:0007669"/>
    <property type="project" value="UniProtKB-SubCell"/>
</dbReference>
<evidence type="ECO:0000313" key="12">
    <source>
        <dbReference type="Proteomes" id="UP000036277"/>
    </source>
</evidence>
<dbReference type="AlphaFoldDB" id="A0A0J5FY65"/>
<protein>
    <recommendedName>
        <fullName evidence="9">Multidrug-efflux transporter</fullName>
    </recommendedName>
</protein>
<proteinExistence type="predicted"/>
<feature type="transmembrane region" description="Helical" evidence="10">
    <location>
        <begin position="275"/>
        <end position="301"/>
    </location>
</feature>